<comment type="caution">
    <text evidence="5">The sequence shown here is derived from an EMBL/GenBank/DDBJ whole genome shotgun (WGS) entry which is preliminary data.</text>
</comment>
<proteinExistence type="predicted"/>
<dbReference type="Pfam" id="PF01494">
    <property type="entry name" value="FAD_binding_3"/>
    <property type="match status" value="1"/>
</dbReference>
<dbReference type="SUPFAM" id="SSF51905">
    <property type="entry name" value="FAD/NAD(P)-binding domain"/>
    <property type="match status" value="1"/>
</dbReference>
<reference evidence="5" key="2">
    <citation type="journal article" date="2020" name="Nat. Commun.">
        <title>Large-scale genome sequencing of mycorrhizal fungi provides insights into the early evolution of symbiotic traits.</title>
        <authorList>
            <person name="Miyauchi S."/>
            <person name="Kiss E."/>
            <person name="Kuo A."/>
            <person name="Drula E."/>
            <person name="Kohler A."/>
            <person name="Sanchez-Garcia M."/>
            <person name="Morin E."/>
            <person name="Andreopoulos B."/>
            <person name="Barry K.W."/>
            <person name="Bonito G."/>
            <person name="Buee M."/>
            <person name="Carver A."/>
            <person name="Chen C."/>
            <person name="Cichocki N."/>
            <person name="Clum A."/>
            <person name="Culley D."/>
            <person name="Crous P.W."/>
            <person name="Fauchery L."/>
            <person name="Girlanda M."/>
            <person name="Hayes R.D."/>
            <person name="Keri Z."/>
            <person name="LaButti K."/>
            <person name="Lipzen A."/>
            <person name="Lombard V."/>
            <person name="Magnuson J."/>
            <person name="Maillard F."/>
            <person name="Murat C."/>
            <person name="Nolan M."/>
            <person name="Ohm R.A."/>
            <person name="Pangilinan J."/>
            <person name="Pereira M.F."/>
            <person name="Perotto S."/>
            <person name="Peter M."/>
            <person name="Pfister S."/>
            <person name="Riley R."/>
            <person name="Sitrit Y."/>
            <person name="Stielow J.B."/>
            <person name="Szollosi G."/>
            <person name="Zifcakova L."/>
            <person name="Stursova M."/>
            <person name="Spatafora J.W."/>
            <person name="Tedersoo L."/>
            <person name="Vaario L.M."/>
            <person name="Yamada A."/>
            <person name="Yan M."/>
            <person name="Wang P."/>
            <person name="Xu J."/>
            <person name="Bruns T."/>
            <person name="Baldrian P."/>
            <person name="Vilgalys R."/>
            <person name="Dunand C."/>
            <person name="Henrissat B."/>
            <person name="Grigoriev I.V."/>
            <person name="Hibbett D."/>
            <person name="Nagy L.G."/>
            <person name="Martin F.M."/>
        </authorList>
    </citation>
    <scope>NUCLEOTIDE SEQUENCE</scope>
    <source>
        <strain evidence="5">BED1</strain>
    </source>
</reference>
<name>A0AAD4BWD9_BOLED</name>
<dbReference type="PANTHER" id="PTHR43004">
    <property type="entry name" value="TRK SYSTEM POTASSIUM UPTAKE PROTEIN"/>
    <property type="match status" value="1"/>
</dbReference>
<evidence type="ECO:0000313" key="5">
    <source>
        <dbReference type="EMBL" id="KAF8441709.1"/>
    </source>
</evidence>
<evidence type="ECO:0000256" key="2">
    <source>
        <dbReference type="ARBA" id="ARBA00022827"/>
    </source>
</evidence>
<evidence type="ECO:0000256" key="1">
    <source>
        <dbReference type="ARBA" id="ARBA00022630"/>
    </source>
</evidence>
<feature type="domain" description="FAD-binding" evidence="4">
    <location>
        <begin position="4"/>
        <end position="47"/>
    </location>
</feature>
<dbReference type="InterPro" id="IPR002938">
    <property type="entry name" value="FAD-bd"/>
</dbReference>
<dbReference type="InterPro" id="IPR050641">
    <property type="entry name" value="RIFMO-like"/>
</dbReference>
<dbReference type="PANTHER" id="PTHR43004:SF8">
    <property type="entry name" value="FAD-BINDING DOMAIN-CONTAINING PROTEIN-RELATED"/>
    <property type="match status" value="1"/>
</dbReference>
<keyword evidence="1" id="KW-0285">Flavoprotein</keyword>
<dbReference type="GO" id="GO:0016709">
    <property type="term" value="F:oxidoreductase activity, acting on paired donors, with incorporation or reduction of molecular oxygen, NAD(P)H as one donor, and incorporation of one atom of oxygen"/>
    <property type="evidence" value="ECO:0007669"/>
    <property type="project" value="UniProtKB-ARBA"/>
</dbReference>
<dbReference type="InterPro" id="IPR036188">
    <property type="entry name" value="FAD/NAD-bd_sf"/>
</dbReference>
<organism evidence="5 6">
    <name type="scientific">Boletus edulis BED1</name>
    <dbReference type="NCBI Taxonomy" id="1328754"/>
    <lineage>
        <taxon>Eukaryota</taxon>
        <taxon>Fungi</taxon>
        <taxon>Dikarya</taxon>
        <taxon>Basidiomycota</taxon>
        <taxon>Agaricomycotina</taxon>
        <taxon>Agaricomycetes</taxon>
        <taxon>Agaricomycetidae</taxon>
        <taxon>Boletales</taxon>
        <taxon>Boletineae</taxon>
        <taxon>Boletaceae</taxon>
        <taxon>Boletoideae</taxon>
        <taxon>Boletus</taxon>
    </lineage>
</organism>
<dbReference type="EMBL" id="WHUW01000010">
    <property type="protein sequence ID" value="KAF8441709.1"/>
    <property type="molecule type" value="Genomic_DNA"/>
</dbReference>
<evidence type="ECO:0000259" key="4">
    <source>
        <dbReference type="Pfam" id="PF01494"/>
    </source>
</evidence>
<gene>
    <name evidence="5" type="ORF">L210DRAFT_2088207</name>
</gene>
<keyword evidence="6" id="KW-1185">Reference proteome</keyword>
<evidence type="ECO:0000313" key="6">
    <source>
        <dbReference type="Proteomes" id="UP001194468"/>
    </source>
</evidence>
<evidence type="ECO:0000256" key="3">
    <source>
        <dbReference type="ARBA" id="ARBA00023002"/>
    </source>
</evidence>
<dbReference type="Gene3D" id="3.50.50.60">
    <property type="entry name" value="FAD/NAD(P)-binding domain"/>
    <property type="match status" value="1"/>
</dbReference>
<sequence length="104" mass="11633">MSSSNSSVQDAFNLAWKLALVHRGLSPATLLDAYTTERLPVIAEMLHLTTGSFHKLRSAPTIEGAMRHERQMNMLGVNYRSSPIVLDARKPSLGMRMGYWRKGC</sequence>
<keyword evidence="2" id="KW-0274">FAD</keyword>
<dbReference type="AlphaFoldDB" id="A0AAD4BWD9"/>
<keyword evidence="3" id="KW-0560">Oxidoreductase</keyword>
<dbReference type="GO" id="GO:0071949">
    <property type="term" value="F:FAD binding"/>
    <property type="evidence" value="ECO:0007669"/>
    <property type="project" value="InterPro"/>
</dbReference>
<protein>
    <recommendedName>
        <fullName evidence="4">FAD-binding domain-containing protein</fullName>
    </recommendedName>
</protein>
<dbReference type="Proteomes" id="UP001194468">
    <property type="component" value="Unassembled WGS sequence"/>
</dbReference>
<accession>A0AAD4BWD9</accession>
<reference evidence="5" key="1">
    <citation type="submission" date="2019-10" db="EMBL/GenBank/DDBJ databases">
        <authorList>
            <consortium name="DOE Joint Genome Institute"/>
            <person name="Kuo A."/>
            <person name="Miyauchi S."/>
            <person name="Kiss E."/>
            <person name="Drula E."/>
            <person name="Kohler A."/>
            <person name="Sanchez-Garcia M."/>
            <person name="Andreopoulos B."/>
            <person name="Barry K.W."/>
            <person name="Bonito G."/>
            <person name="Buee M."/>
            <person name="Carver A."/>
            <person name="Chen C."/>
            <person name="Cichocki N."/>
            <person name="Clum A."/>
            <person name="Culley D."/>
            <person name="Crous P.W."/>
            <person name="Fauchery L."/>
            <person name="Girlanda M."/>
            <person name="Hayes R."/>
            <person name="Keri Z."/>
            <person name="LaButti K."/>
            <person name="Lipzen A."/>
            <person name="Lombard V."/>
            <person name="Magnuson J."/>
            <person name="Maillard F."/>
            <person name="Morin E."/>
            <person name="Murat C."/>
            <person name="Nolan M."/>
            <person name="Ohm R."/>
            <person name="Pangilinan J."/>
            <person name="Pereira M."/>
            <person name="Perotto S."/>
            <person name="Peter M."/>
            <person name="Riley R."/>
            <person name="Sitrit Y."/>
            <person name="Stielow B."/>
            <person name="Szollosi G."/>
            <person name="Zifcakova L."/>
            <person name="Stursova M."/>
            <person name="Spatafora J.W."/>
            <person name="Tedersoo L."/>
            <person name="Vaario L.-M."/>
            <person name="Yamada A."/>
            <person name="Yan M."/>
            <person name="Wang P."/>
            <person name="Xu J."/>
            <person name="Bruns T."/>
            <person name="Baldrian P."/>
            <person name="Vilgalys R."/>
            <person name="Henrissat B."/>
            <person name="Grigoriev I.V."/>
            <person name="Hibbett D."/>
            <person name="Nagy L.G."/>
            <person name="Martin F.M."/>
        </authorList>
    </citation>
    <scope>NUCLEOTIDE SEQUENCE</scope>
    <source>
        <strain evidence="5">BED1</strain>
    </source>
</reference>